<reference evidence="1 2" key="1">
    <citation type="submission" date="2015-09" db="EMBL/GenBank/DDBJ databases">
        <title>Sorangium comparison.</title>
        <authorList>
            <person name="Zaburannyi N."/>
            <person name="Bunk B."/>
            <person name="Overmann J."/>
            <person name="Mueller R."/>
        </authorList>
    </citation>
    <scope>NUCLEOTIDE SEQUENCE [LARGE SCALE GENOMIC DNA]</scope>
    <source>
        <strain evidence="1 2">So ce26</strain>
    </source>
</reference>
<evidence type="ECO:0000313" key="1">
    <source>
        <dbReference type="EMBL" id="AUX42145.1"/>
    </source>
</evidence>
<dbReference type="OrthoDB" id="5496819at2"/>
<dbReference type="Proteomes" id="UP000238348">
    <property type="component" value="Chromosome"/>
</dbReference>
<proteinExistence type="predicted"/>
<dbReference type="EMBL" id="CP012673">
    <property type="protein sequence ID" value="AUX42145.1"/>
    <property type="molecule type" value="Genomic_DNA"/>
</dbReference>
<evidence type="ECO:0008006" key="3">
    <source>
        <dbReference type="Google" id="ProtNLM"/>
    </source>
</evidence>
<dbReference type="RefSeq" id="WP_104981003.1">
    <property type="nucleotide sequence ID" value="NZ_CP012673.1"/>
</dbReference>
<dbReference type="AlphaFoldDB" id="A0A2L0ES82"/>
<name>A0A2L0ES82_SORCE</name>
<gene>
    <name evidence="1" type="ORF">SOCE26_035720</name>
</gene>
<sequence>MSGYKSLDELEVVLRSGAGIAIICEGEDYREDEFFYKEWFGDLGRVVTFHAQDGWECVQDAVKELRRRGTPVPVYGLLDRDFTPDEEVARQLEPSFDGTCYRLPRYDLESYLLDPEGWLGVLRRVLWRREGRVPEGWDTVQAVADRIRGFYREALAVAAHNWTTRRLAESHAAQPSFVGRSYLTAVQALSTVNAEDALAIWASAFGAQEAAREVYRERLAFLRAREDDLDELQKHVSGKLVFQELHRTIPCARKRPDRMDLAERYLDQRREPPPELAALLGLILSRAERERSR</sequence>
<organism evidence="1 2">
    <name type="scientific">Sorangium cellulosum</name>
    <name type="common">Polyangium cellulosum</name>
    <dbReference type="NCBI Taxonomy" id="56"/>
    <lineage>
        <taxon>Bacteria</taxon>
        <taxon>Pseudomonadati</taxon>
        <taxon>Myxococcota</taxon>
        <taxon>Polyangia</taxon>
        <taxon>Polyangiales</taxon>
        <taxon>Polyangiaceae</taxon>
        <taxon>Sorangium</taxon>
    </lineage>
</organism>
<accession>A0A2L0ES82</accession>
<protein>
    <recommendedName>
        <fullName evidence="3">DUF4435 domain-containing protein</fullName>
    </recommendedName>
</protein>
<evidence type="ECO:0000313" key="2">
    <source>
        <dbReference type="Proteomes" id="UP000238348"/>
    </source>
</evidence>